<name>A0A067FCK0_CITSI</name>
<feature type="compositionally biased region" description="Low complexity" evidence="1">
    <location>
        <begin position="64"/>
        <end position="104"/>
    </location>
</feature>
<evidence type="ECO:0000256" key="1">
    <source>
        <dbReference type="SAM" id="MobiDB-lite"/>
    </source>
</evidence>
<feature type="region of interest" description="Disordered" evidence="1">
    <location>
        <begin position="40"/>
        <end position="196"/>
    </location>
</feature>
<dbReference type="InterPro" id="IPR039923">
    <property type="entry name" value="Protodermal_1"/>
</dbReference>
<dbReference type="PRINTS" id="PR01217">
    <property type="entry name" value="PRICHEXTENSN"/>
</dbReference>
<dbReference type="PANTHER" id="PTHR33210:SF18">
    <property type="entry name" value="PROTODERMAL FACTOR 1"/>
    <property type="match status" value="1"/>
</dbReference>
<evidence type="ECO:0008006" key="4">
    <source>
        <dbReference type="Google" id="ProtNLM"/>
    </source>
</evidence>
<accession>A0A067FCK0</accession>
<evidence type="ECO:0000313" key="2">
    <source>
        <dbReference type="EMBL" id="KDO60926.1"/>
    </source>
</evidence>
<dbReference type="STRING" id="2711.A0A067FCK0"/>
<reference evidence="2 3" key="1">
    <citation type="submission" date="2014-04" db="EMBL/GenBank/DDBJ databases">
        <authorList>
            <consortium name="International Citrus Genome Consortium"/>
            <person name="Gmitter F."/>
            <person name="Chen C."/>
            <person name="Farmerie W."/>
            <person name="Harkins T."/>
            <person name="Desany B."/>
            <person name="Mohiuddin M."/>
            <person name="Kodira C."/>
            <person name="Borodovsky M."/>
            <person name="Lomsadze A."/>
            <person name="Burns P."/>
            <person name="Jenkins J."/>
            <person name="Prochnik S."/>
            <person name="Shu S."/>
            <person name="Chapman J."/>
            <person name="Pitluck S."/>
            <person name="Schmutz J."/>
            <person name="Rokhsar D."/>
        </authorList>
    </citation>
    <scope>NUCLEOTIDE SEQUENCE</scope>
</reference>
<dbReference type="eggNOG" id="ENOG502QVEX">
    <property type="taxonomic scope" value="Eukaryota"/>
</dbReference>
<feature type="compositionally biased region" description="Gly residues" evidence="1">
    <location>
        <begin position="111"/>
        <end position="161"/>
    </location>
</feature>
<dbReference type="Proteomes" id="UP000027120">
    <property type="component" value="Unassembled WGS sequence"/>
</dbReference>
<dbReference type="EMBL" id="KK784929">
    <property type="protein sequence ID" value="KDO60926.1"/>
    <property type="molecule type" value="Genomic_DNA"/>
</dbReference>
<evidence type="ECO:0000313" key="3">
    <source>
        <dbReference type="Proteomes" id="UP000027120"/>
    </source>
</evidence>
<dbReference type="PANTHER" id="PTHR33210">
    <property type="entry name" value="PROTODERMAL FACTOR 1"/>
    <property type="match status" value="1"/>
</dbReference>
<gene>
    <name evidence="2" type="ORF">CISIN_1g021427mg</name>
</gene>
<sequence length="312" mass="32275">MKRERGMLASLFMWATVAGFLFQNLVIPVMSIRFEDQKHYYSPPDPHSGSPPTGSHKSPPHGKTPPSHGTPTPPSHGTYNPTPSPPSNCGNPPNEPSTPSTPSIPSNPPSDGGGYNSPPTYGGGSPPSDGGGYNSPPTYGGGSPPSDGGGYNSPPTYGGGSPPDIVTPSPPDTITPSPPSITPGTPTIPTPPFDPNSPVPGTCTYWSSHPGLIWGLLGWWGTLGGIGVPSVPGFGSSTSLLQALSNTHTDGFGALYREGTASWLNSVASHRFPFTTNQVRNSFVAALHSDKAAAAQARLFKLANEGHLKPRV</sequence>
<dbReference type="AlphaFoldDB" id="A0A067FCK0"/>
<proteinExistence type="predicted"/>
<organism evidence="2 3">
    <name type="scientific">Citrus sinensis</name>
    <name type="common">Sweet orange</name>
    <name type="synonym">Citrus aurantium var. sinensis</name>
    <dbReference type="NCBI Taxonomy" id="2711"/>
    <lineage>
        <taxon>Eukaryota</taxon>
        <taxon>Viridiplantae</taxon>
        <taxon>Streptophyta</taxon>
        <taxon>Embryophyta</taxon>
        <taxon>Tracheophyta</taxon>
        <taxon>Spermatophyta</taxon>
        <taxon>Magnoliopsida</taxon>
        <taxon>eudicotyledons</taxon>
        <taxon>Gunneridae</taxon>
        <taxon>Pentapetalae</taxon>
        <taxon>rosids</taxon>
        <taxon>malvids</taxon>
        <taxon>Sapindales</taxon>
        <taxon>Rutaceae</taxon>
        <taxon>Aurantioideae</taxon>
        <taxon>Citrus</taxon>
    </lineage>
</organism>
<feature type="compositionally biased region" description="Pro residues" evidence="1">
    <location>
        <begin position="168"/>
        <end position="196"/>
    </location>
</feature>
<keyword evidence="3" id="KW-1185">Reference proteome</keyword>
<dbReference type="PaxDb" id="2711-XP_006484837.1"/>
<protein>
    <recommendedName>
        <fullName evidence="4">Protodermal factor 1</fullName>
    </recommendedName>
</protein>
<dbReference type="SMR" id="A0A067FCK0"/>